<dbReference type="GO" id="GO:0006313">
    <property type="term" value="P:DNA transposition"/>
    <property type="evidence" value="ECO:0007669"/>
    <property type="project" value="InterPro"/>
</dbReference>
<dbReference type="GO" id="GO:0003677">
    <property type="term" value="F:DNA binding"/>
    <property type="evidence" value="ECO:0007669"/>
    <property type="project" value="InterPro"/>
</dbReference>
<comment type="caution">
    <text evidence="2">The sequence shown here is derived from an EMBL/GenBank/DDBJ whole genome shotgun (WGS) entry which is preliminary data.</text>
</comment>
<dbReference type="NCBIfam" id="NF033542">
    <property type="entry name" value="transpos_IS110"/>
    <property type="match status" value="1"/>
</dbReference>
<evidence type="ECO:0000259" key="1">
    <source>
        <dbReference type="Pfam" id="PF01548"/>
    </source>
</evidence>
<dbReference type="EMBL" id="JABBVZ010000046">
    <property type="protein sequence ID" value="NMP23302.1"/>
    <property type="molecule type" value="Genomic_DNA"/>
</dbReference>
<dbReference type="GO" id="GO:0004803">
    <property type="term" value="F:transposase activity"/>
    <property type="evidence" value="ECO:0007669"/>
    <property type="project" value="InterPro"/>
</dbReference>
<name>A0A7Y0L5F8_9FIRM</name>
<organism evidence="2 3">
    <name type="scientific">Sulfobacillus harzensis</name>
    <dbReference type="NCBI Taxonomy" id="2729629"/>
    <lineage>
        <taxon>Bacteria</taxon>
        <taxon>Bacillati</taxon>
        <taxon>Bacillota</taxon>
        <taxon>Clostridia</taxon>
        <taxon>Eubacteriales</taxon>
        <taxon>Clostridiales Family XVII. Incertae Sedis</taxon>
        <taxon>Sulfobacillus</taxon>
    </lineage>
</organism>
<dbReference type="PANTHER" id="PTHR33055:SF15">
    <property type="entry name" value="TRANSPOSASE-RELATED"/>
    <property type="match status" value="1"/>
</dbReference>
<dbReference type="AlphaFoldDB" id="A0A7Y0L5F8"/>
<dbReference type="PANTHER" id="PTHR33055">
    <property type="entry name" value="TRANSPOSASE FOR INSERTION SEQUENCE ELEMENT IS1111A"/>
    <property type="match status" value="1"/>
</dbReference>
<keyword evidence="3" id="KW-1185">Reference proteome</keyword>
<feature type="non-terminal residue" evidence="2">
    <location>
        <position position="352"/>
    </location>
</feature>
<accession>A0A7Y0L5F8</accession>
<feature type="domain" description="Transposase IS110-like N-terminal" evidence="1">
    <location>
        <begin position="23"/>
        <end position="184"/>
    </location>
</feature>
<sequence>MQSKQILAQNQRIERITATTLVVGVDIAKERHVAQAMNFRGIVLTSRALAFANTRAEFEQFVARLRDIQMAHGMTDVVVGMESTGHYWFALAHWLQDQGITVVIVNPATTKRNKENRDNSPSKSDPKDAIVIAEVVTRGYYTLYERSEWQFHQLRVLVASRERWVQERSRARNRIIRWVDIWFPELTQVFPDLFTDRALATLTHFPTPAQVRVLTPDTMVDVWRRYMARAAGARGLRCAQALQEAAARSIGETVGLDDARWELQHLLVSYRHAYQVVEETDTRLEALLAKIPCAPLLRSVGIPTSETAAILAFGGDLRQLAHGDQLLRKAGLNLAERTSGKYKGHIKLAKRG</sequence>
<dbReference type="RefSeq" id="WP_169100451.1">
    <property type="nucleotide sequence ID" value="NZ_JABBVZ010000046.1"/>
</dbReference>
<evidence type="ECO:0000313" key="3">
    <source>
        <dbReference type="Proteomes" id="UP000533476"/>
    </source>
</evidence>
<protein>
    <submittedName>
        <fullName evidence="2">IS110 family transposase</fullName>
    </submittedName>
</protein>
<dbReference type="InterPro" id="IPR002525">
    <property type="entry name" value="Transp_IS110-like_N"/>
</dbReference>
<dbReference type="Pfam" id="PF01548">
    <property type="entry name" value="DEDD_Tnp_IS110"/>
    <property type="match status" value="1"/>
</dbReference>
<dbReference type="InterPro" id="IPR047650">
    <property type="entry name" value="Transpos_IS110"/>
</dbReference>
<reference evidence="2 3" key="1">
    <citation type="submission" date="2020-04" db="EMBL/GenBank/DDBJ databases">
        <authorList>
            <person name="Zhang R."/>
            <person name="Schippers A."/>
        </authorList>
    </citation>
    <scope>NUCLEOTIDE SEQUENCE [LARGE SCALE GENOMIC DNA]</scope>
    <source>
        <strain evidence="2 3">DSM 109850</strain>
    </source>
</reference>
<evidence type="ECO:0000313" key="2">
    <source>
        <dbReference type="EMBL" id="NMP23302.1"/>
    </source>
</evidence>
<gene>
    <name evidence="2" type="ORF">HIJ39_13230</name>
</gene>
<dbReference type="Proteomes" id="UP000533476">
    <property type="component" value="Unassembled WGS sequence"/>
</dbReference>
<proteinExistence type="predicted"/>